<accession>A0A0D0EEG5</accession>
<dbReference type="OrthoDB" id="594879at2"/>
<dbReference type="Pfam" id="PF13739">
    <property type="entry name" value="PdaC"/>
    <property type="match status" value="1"/>
</dbReference>
<evidence type="ECO:0000259" key="2">
    <source>
        <dbReference type="Pfam" id="PF13739"/>
    </source>
</evidence>
<dbReference type="InterPro" id="IPR037126">
    <property type="entry name" value="PdaC/RsiV-like_sf"/>
</dbReference>
<dbReference type="Proteomes" id="UP000032061">
    <property type="component" value="Unassembled WGS sequence"/>
</dbReference>
<dbReference type="AlphaFoldDB" id="A0A0D0EEG5"/>
<dbReference type="PROSITE" id="PS51257">
    <property type="entry name" value="PROKAR_LIPOPROTEIN"/>
    <property type="match status" value="1"/>
</dbReference>
<dbReference type="Pfam" id="PF11738">
    <property type="entry name" value="DUF3298"/>
    <property type="match status" value="1"/>
</dbReference>
<reference evidence="3 5" key="1">
    <citation type="submission" date="2015-01" db="EMBL/GenBank/DDBJ databases">
        <title>Genome of Flavobacterium hibernum DSM 12611.</title>
        <authorList>
            <person name="Stropko S.J."/>
            <person name="Pipes S.E."/>
            <person name="Newman J.D."/>
        </authorList>
    </citation>
    <scope>NUCLEOTIDE SEQUENCE [LARGE SCALE GENOMIC DNA]</scope>
    <source>
        <strain evidence="3 5">DSM 12611</strain>
    </source>
</reference>
<evidence type="ECO:0008006" key="7">
    <source>
        <dbReference type="Google" id="ProtNLM"/>
    </source>
</evidence>
<dbReference type="EMBL" id="MUGX01000013">
    <property type="protein sequence ID" value="OXA87161.1"/>
    <property type="molecule type" value="Genomic_DNA"/>
</dbReference>
<dbReference type="InterPro" id="IPR025303">
    <property type="entry name" value="PdaC"/>
</dbReference>
<name>A0A0D0EEG5_9FLAO</name>
<comment type="caution">
    <text evidence="3">The sequence shown here is derived from an EMBL/GenBank/DDBJ whole genome shotgun (WGS) entry which is preliminary data.</text>
</comment>
<dbReference type="RefSeq" id="WP_041518581.1">
    <property type="nucleotide sequence ID" value="NZ_JPRK01000011.1"/>
</dbReference>
<reference evidence="4 6" key="2">
    <citation type="submission" date="2016-11" db="EMBL/GenBank/DDBJ databases">
        <title>Whole genomes of Flavobacteriaceae.</title>
        <authorList>
            <person name="Stine C."/>
            <person name="Li C."/>
            <person name="Tadesse D."/>
        </authorList>
    </citation>
    <scope>NUCLEOTIDE SEQUENCE [LARGE SCALE GENOMIC DNA]</scope>
    <source>
        <strain evidence="4 6">ATCC 51468</strain>
    </source>
</reference>
<feature type="domain" description="Deacetylase PdaC" evidence="2">
    <location>
        <begin position="36"/>
        <end position="141"/>
    </location>
</feature>
<organism evidence="3 5">
    <name type="scientific">Flavobacterium hibernum</name>
    <dbReference type="NCBI Taxonomy" id="37752"/>
    <lineage>
        <taxon>Bacteria</taxon>
        <taxon>Pseudomonadati</taxon>
        <taxon>Bacteroidota</taxon>
        <taxon>Flavobacteriia</taxon>
        <taxon>Flavobacteriales</taxon>
        <taxon>Flavobacteriaceae</taxon>
        <taxon>Flavobacterium</taxon>
    </lineage>
</organism>
<sequence length="247" mass="28741">MKHYTYLVFLFVIFTSCNKELSFENETFEKESNLPCKKDCPKITIEVPIAKNIAVVADSINKKVFTVIREIVYFDEDPLKATDYKTLTAAFIASYEEMHKKFPDDTFGWEGKIKGNVEYESDQIINIKLDHYTFTGGAHGYQGFRSLLFDPKTGKTIFNNQLFKNENEFKAFAEKEFRAKYHIPAKSNINATGLMFENDKFQLPQNIFFTPEGLLLYYNSYEAASYADGPKEIFFSYDRVNNFLKFK</sequence>
<dbReference type="Proteomes" id="UP000198302">
    <property type="component" value="Unassembled WGS sequence"/>
</dbReference>
<dbReference type="EMBL" id="JPRK01000011">
    <property type="protein sequence ID" value="KIO52314.1"/>
    <property type="molecule type" value="Genomic_DNA"/>
</dbReference>
<evidence type="ECO:0000313" key="4">
    <source>
        <dbReference type="EMBL" id="OXA87161.1"/>
    </source>
</evidence>
<dbReference type="Gene3D" id="3.30.565.40">
    <property type="entry name" value="Fervidobacterium nodosum Rt17-B1 like"/>
    <property type="match status" value="1"/>
</dbReference>
<evidence type="ECO:0000313" key="3">
    <source>
        <dbReference type="EMBL" id="KIO52314.1"/>
    </source>
</evidence>
<evidence type="ECO:0000259" key="1">
    <source>
        <dbReference type="Pfam" id="PF11738"/>
    </source>
</evidence>
<dbReference type="Gene3D" id="3.90.640.20">
    <property type="entry name" value="Heat-shock cognate protein, ATPase"/>
    <property type="match status" value="1"/>
</dbReference>
<protein>
    <recommendedName>
        <fullName evidence="7">Deacetylase PdaC domain-containing protein</fullName>
    </recommendedName>
</protein>
<proteinExistence type="predicted"/>
<evidence type="ECO:0000313" key="6">
    <source>
        <dbReference type="Proteomes" id="UP000198302"/>
    </source>
</evidence>
<dbReference type="STRING" id="37752.IW18_14440"/>
<evidence type="ECO:0000313" key="5">
    <source>
        <dbReference type="Proteomes" id="UP000032061"/>
    </source>
</evidence>
<dbReference type="InterPro" id="IPR021729">
    <property type="entry name" value="DUF3298"/>
</dbReference>
<feature type="domain" description="DUF3298" evidence="1">
    <location>
        <begin position="157"/>
        <end position="238"/>
    </location>
</feature>
<gene>
    <name evidence="4" type="ORF">B0A73_12690</name>
    <name evidence="3" type="ORF">IW18_14440</name>
</gene>
<keyword evidence="6" id="KW-1185">Reference proteome</keyword>